<dbReference type="EMBL" id="BTSY01000004">
    <property type="protein sequence ID" value="GMT21491.1"/>
    <property type="molecule type" value="Genomic_DNA"/>
</dbReference>
<evidence type="ECO:0000313" key="7">
    <source>
        <dbReference type="EMBL" id="GMT21491.1"/>
    </source>
</evidence>
<evidence type="ECO:0000256" key="6">
    <source>
        <dbReference type="RuleBase" id="RU366017"/>
    </source>
</evidence>
<feature type="non-terminal residue" evidence="7">
    <location>
        <position position="1"/>
    </location>
</feature>
<evidence type="ECO:0000256" key="2">
    <source>
        <dbReference type="ARBA" id="ARBA00007647"/>
    </source>
</evidence>
<dbReference type="Proteomes" id="UP001432322">
    <property type="component" value="Unassembled WGS sequence"/>
</dbReference>
<comment type="similarity">
    <text evidence="2 6">Belongs to the glycosyltransferase 92 family.</text>
</comment>
<keyword evidence="8" id="KW-1185">Reference proteome</keyword>
<dbReference type="EC" id="2.4.1.-" evidence="6"/>
<keyword evidence="4 6" id="KW-0808">Transferase</keyword>
<dbReference type="GO" id="GO:0016757">
    <property type="term" value="F:glycosyltransferase activity"/>
    <property type="evidence" value="ECO:0007669"/>
    <property type="project" value="UniProtKB-UniRule"/>
</dbReference>
<dbReference type="Pfam" id="PF01697">
    <property type="entry name" value="Glyco_transf_92"/>
    <property type="match status" value="1"/>
</dbReference>
<evidence type="ECO:0000256" key="3">
    <source>
        <dbReference type="ARBA" id="ARBA00022676"/>
    </source>
</evidence>
<keyword evidence="5" id="KW-0472">Membrane</keyword>
<protein>
    <recommendedName>
        <fullName evidence="6">Glycosyltransferase family 92 protein</fullName>
        <ecNumber evidence="6">2.4.1.-</ecNumber>
    </recommendedName>
</protein>
<comment type="caution">
    <text evidence="7">The sequence shown here is derived from an EMBL/GenBank/DDBJ whole genome shotgun (WGS) entry which is preliminary data.</text>
</comment>
<dbReference type="PANTHER" id="PTHR47024">
    <property type="entry name" value="BIOFILM ABSENT ON HEAD (AFTER YERSINIA EXPOSURE)-RELATED"/>
    <property type="match status" value="1"/>
</dbReference>
<accession>A0AAV5VPY5</accession>
<organism evidence="7 8">
    <name type="scientific">Pristionchus fissidentatus</name>
    <dbReference type="NCBI Taxonomy" id="1538716"/>
    <lineage>
        <taxon>Eukaryota</taxon>
        <taxon>Metazoa</taxon>
        <taxon>Ecdysozoa</taxon>
        <taxon>Nematoda</taxon>
        <taxon>Chromadorea</taxon>
        <taxon>Rhabditida</taxon>
        <taxon>Rhabditina</taxon>
        <taxon>Diplogasteromorpha</taxon>
        <taxon>Diplogasteroidea</taxon>
        <taxon>Neodiplogasteridae</taxon>
        <taxon>Pristionchus</taxon>
    </lineage>
</organism>
<comment type="subcellular location">
    <subcellularLocation>
        <location evidence="1">Membrane</location>
        <topology evidence="1">Single-pass membrane protein</topology>
    </subcellularLocation>
</comment>
<gene>
    <name evidence="7" type="ORF">PFISCL1PPCAC_12788</name>
</gene>
<evidence type="ECO:0000256" key="4">
    <source>
        <dbReference type="ARBA" id="ARBA00022679"/>
    </source>
</evidence>
<evidence type="ECO:0000313" key="8">
    <source>
        <dbReference type="Proteomes" id="UP001432322"/>
    </source>
</evidence>
<sequence>EVFIYRAYYDDRTTNGTIRILLISKCIKDANFFTMRIGSTVHSLYHRPVEGDKCPVARAPGCKWNAYAIESKEIGEFPERVTIVVNGTRETQVDVHRIAPIQRGTLQVRFLVCVPPLFWYNNWRLMINFFETWKQHNATYIFYANSVSSKVKRVLEYYQKKNLLQLVNWPRLPKAENGEDPNRSIDRLAHSLAINDCVMRTSGEFVALVDVDEYFHVKNNSTLIDFAEREVRRNTSIGSWIFNHQRL</sequence>
<dbReference type="AlphaFoldDB" id="A0AAV5VPY5"/>
<name>A0AAV5VPY5_9BILA</name>
<dbReference type="GO" id="GO:0016020">
    <property type="term" value="C:membrane"/>
    <property type="evidence" value="ECO:0007669"/>
    <property type="project" value="UniProtKB-SubCell"/>
</dbReference>
<feature type="non-terminal residue" evidence="7">
    <location>
        <position position="247"/>
    </location>
</feature>
<keyword evidence="3 6" id="KW-0328">Glycosyltransferase</keyword>
<proteinExistence type="inferred from homology"/>
<dbReference type="PANTHER" id="PTHR47024:SF1">
    <property type="entry name" value="GLYCOSYLTRANSFERASE FAMILY 92 PROTEIN"/>
    <property type="match status" value="1"/>
</dbReference>
<dbReference type="InterPro" id="IPR008166">
    <property type="entry name" value="Glyco_transf_92"/>
</dbReference>
<evidence type="ECO:0000256" key="5">
    <source>
        <dbReference type="ARBA" id="ARBA00023136"/>
    </source>
</evidence>
<evidence type="ECO:0000256" key="1">
    <source>
        <dbReference type="ARBA" id="ARBA00004167"/>
    </source>
</evidence>
<reference evidence="7" key="1">
    <citation type="submission" date="2023-10" db="EMBL/GenBank/DDBJ databases">
        <title>Genome assembly of Pristionchus species.</title>
        <authorList>
            <person name="Yoshida K."/>
            <person name="Sommer R.J."/>
        </authorList>
    </citation>
    <scope>NUCLEOTIDE SEQUENCE</scope>
    <source>
        <strain evidence="7">RS5133</strain>
    </source>
</reference>